<proteinExistence type="predicted"/>
<reference evidence="2 3" key="1">
    <citation type="submission" date="2024-09" db="EMBL/GenBank/DDBJ databases">
        <title>Floridaenema gen nov. (Aerosakkonemataceae, Aerosakkonematales ord. nov., Cyanobacteria) from benthic tropical and subtropical fresh waters, with the description of four new species.</title>
        <authorList>
            <person name="Moretto J.A."/>
            <person name="Berthold D.E."/>
            <person name="Lefler F.W."/>
            <person name="Huang I.-S."/>
            <person name="Laughinghouse H. IV."/>
        </authorList>
    </citation>
    <scope>NUCLEOTIDE SEQUENCE [LARGE SCALE GENOMIC DNA]</scope>
    <source>
        <strain evidence="2 3">BLCC-F167</strain>
    </source>
</reference>
<name>A0ABV4WT48_9CYAN</name>
<dbReference type="CDD" id="cd18692">
    <property type="entry name" value="PIN_VapC-like"/>
    <property type="match status" value="1"/>
</dbReference>
<dbReference type="Gene3D" id="3.40.50.1010">
    <property type="entry name" value="5'-nuclease"/>
    <property type="match status" value="1"/>
</dbReference>
<organism evidence="2 3">
    <name type="scientific">Floridaenema evergladense BLCC-F167</name>
    <dbReference type="NCBI Taxonomy" id="3153639"/>
    <lineage>
        <taxon>Bacteria</taxon>
        <taxon>Bacillati</taxon>
        <taxon>Cyanobacteriota</taxon>
        <taxon>Cyanophyceae</taxon>
        <taxon>Oscillatoriophycideae</taxon>
        <taxon>Aerosakkonematales</taxon>
        <taxon>Aerosakkonemataceae</taxon>
        <taxon>Floridanema</taxon>
        <taxon>Floridanema evergladense</taxon>
    </lineage>
</organism>
<keyword evidence="3" id="KW-1185">Reference proteome</keyword>
<dbReference type="Proteomes" id="UP001576780">
    <property type="component" value="Unassembled WGS sequence"/>
</dbReference>
<evidence type="ECO:0000259" key="1">
    <source>
        <dbReference type="Pfam" id="PF01850"/>
    </source>
</evidence>
<comment type="caution">
    <text evidence="2">The sequence shown here is derived from an EMBL/GenBank/DDBJ whole genome shotgun (WGS) entry which is preliminary data.</text>
</comment>
<dbReference type="Pfam" id="PF01850">
    <property type="entry name" value="PIN"/>
    <property type="match status" value="1"/>
</dbReference>
<protein>
    <submittedName>
        <fullName evidence="2">PIN domain-containing protein</fullName>
    </submittedName>
</protein>
<accession>A0ABV4WT48</accession>
<dbReference type="InterPro" id="IPR029060">
    <property type="entry name" value="PIN-like_dom_sf"/>
</dbReference>
<feature type="domain" description="PIN" evidence="1">
    <location>
        <begin position="7"/>
        <end position="125"/>
    </location>
</feature>
<gene>
    <name evidence="2" type="ORF">ACE1CA_26470</name>
</gene>
<dbReference type="InterPro" id="IPR002716">
    <property type="entry name" value="PIN_dom"/>
</dbReference>
<evidence type="ECO:0000313" key="2">
    <source>
        <dbReference type="EMBL" id="MFB2838061.1"/>
    </source>
</evidence>
<dbReference type="SUPFAM" id="SSF88723">
    <property type="entry name" value="PIN domain-like"/>
    <property type="match status" value="1"/>
</dbReference>
<evidence type="ECO:0000313" key="3">
    <source>
        <dbReference type="Proteomes" id="UP001576780"/>
    </source>
</evidence>
<dbReference type="RefSeq" id="WP_413280394.1">
    <property type="nucleotide sequence ID" value="NZ_JBHFNT010000234.1"/>
</dbReference>
<dbReference type="EMBL" id="JBHFNT010000234">
    <property type="protein sequence ID" value="MFB2838061.1"/>
    <property type="molecule type" value="Genomic_DNA"/>
</dbReference>
<sequence length="143" mass="16497">MPNQLCFLDSNIWLYILMTDPRNKPEEEMRKRQVAIELTENENVVISIQVINEVCSILNRKASFNENQIKQAIQEFYNGCVVVNINYETLILASNLRSRYNFSFWDGLIVSSALEAGASILYSEDMQDGLVVENRLEIVNPFK</sequence>